<dbReference type="InterPro" id="IPR000182">
    <property type="entry name" value="GNAT_dom"/>
</dbReference>
<sequence length="342" mass="38159">MPSVAPSYLIEISTSASTIPEYVWDAWRAHARDSNVMLPHAENARHQESTGHKSNGIWISCATSTAYRAPAVDFVLSCTAGSLGSYPLFVFTPLPLDELDNDYVYPRLLALADALRTAVPVERVFSVFAPETITRLFVSIWTEITGVPLAPSAEYYAAKISYCTKQSLRPRSISLLPGVEYDLRLAMEEDTLQVAELCYGFAVESEPFVLSKEGAISEASILIRKRQLWVHEIHAHGQPSEIASIVAFTRTSETVASITKVYTNPRWRKRGCAERLTRKVCKHLLKTKESVVLYVAHNNPAAAKVYHRVGFVGLEPQAEKVPGVDSWLELGFDRRRVVLGHW</sequence>
<evidence type="ECO:0000259" key="1">
    <source>
        <dbReference type="PROSITE" id="PS51186"/>
    </source>
</evidence>
<dbReference type="PROSITE" id="PS51186">
    <property type="entry name" value="GNAT"/>
    <property type="match status" value="1"/>
</dbReference>
<dbReference type="SUPFAM" id="SSF55729">
    <property type="entry name" value="Acyl-CoA N-acyltransferases (Nat)"/>
    <property type="match status" value="1"/>
</dbReference>
<comment type="caution">
    <text evidence="2">The sequence shown here is derived from an EMBL/GenBank/DDBJ whole genome shotgun (WGS) entry which is preliminary data.</text>
</comment>
<dbReference type="GO" id="GO:0016747">
    <property type="term" value="F:acyltransferase activity, transferring groups other than amino-acyl groups"/>
    <property type="evidence" value="ECO:0007669"/>
    <property type="project" value="InterPro"/>
</dbReference>
<feature type="domain" description="N-acetyltransferase" evidence="1">
    <location>
        <begin position="181"/>
        <end position="335"/>
    </location>
</feature>
<dbReference type="EMBL" id="MLYV02000872">
    <property type="protein sequence ID" value="PSR75854.1"/>
    <property type="molecule type" value="Genomic_DNA"/>
</dbReference>
<evidence type="ECO:0000313" key="2">
    <source>
        <dbReference type="EMBL" id="PSR75854.1"/>
    </source>
</evidence>
<evidence type="ECO:0000313" key="3">
    <source>
        <dbReference type="Proteomes" id="UP000186601"/>
    </source>
</evidence>
<keyword evidence="3" id="KW-1185">Reference proteome</keyword>
<dbReference type="Proteomes" id="UP000186601">
    <property type="component" value="Unassembled WGS sequence"/>
</dbReference>
<protein>
    <recommendedName>
        <fullName evidence="1">N-acetyltransferase domain-containing protein</fullName>
    </recommendedName>
</protein>
<accession>A0A2R6NSF2</accession>
<dbReference type="InterPro" id="IPR016181">
    <property type="entry name" value="Acyl_CoA_acyltransferase"/>
</dbReference>
<dbReference type="InterPro" id="IPR013653">
    <property type="entry name" value="GCN5-like_dom"/>
</dbReference>
<proteinExistence type="predicted"/>
<gene>
    <name evidence="2" type="ORF">PHLCEN_2v8768</name>
</gene>
<dbReference type="Pfam" id="PF08445">
    <property type="entry name" value="FR47"/>
    <property type="match status" value="1"/>
</dbReference>
<reference evidence="2 3" key="1">
    <citation type="submission" date="2018-02" db="EMBL/GenBank/DDBJ databases">
        <title>Genome sequence of the basidiomycete white-rot fungus Phlebia centrifuga.</title>
        <authorList>
            <person name="Granchi Z."/>
            <person name="Peng M."/>
            <person name="de Vries R.P."/>
            <person name="Hilden K."/>
            <person name="Makela M.R."/>
            <person name="Grigoriev I."/>
            <person name="Riley R."/>
        </authorList>
    </citation>
    <scope>NUCLEOTIDE SEQUENCE [LARGE SCALE GENOMIC DNA]</scope>
    <source>
        <strain evidence="2 3">FBCC195</strain>
    </source>
</reference>
<dbReference type="OrthoDB" id="5372118at2759"/>
<organism evidence="2 3">
    <name type="scientific">Hermanssonia centrifuga</name>
    <dbReference type="NCBI Taxonomy" id="98765"/>
    <lineage>
        <taxon>Eukaryota</taxon>
        <taxon>Fungi</taxon>
        <taxon>Dikarya</taxon>
        <taxon>Basidiomycota</taxon>
        <taxon>Agaricomycotina</taxon>
        <taxon>Agaricomycetes</taxon>
        <taxon>Polyporales</taxon>
        <taxon>Meruliaceae</taxon>
        <taxon>Hermanssonia</taxon>
    </lineage>
</organism>
<dbReference type="Gene3D" id="3.40.630.30">
    <property type="match status" value="1"/>
</dbReference>
<dbReference type="AlphaFoldDB" id="A0A2R6NSF2"/>
<name>A0A2R6NSF2_9APHY</name>